<evidence type="ECO:0000313" key="4">
    <source>
        <dbReference type="Proteomes" id="UP000277582"/>
    </source>
</evidence>
<comment type="caution">
    <text evidence="2">The sequence shown here is derived from an EMBL/GenBank/DDBJ whole genome shotgun (WGS) entry which is preliminary data.</text>
</comment>
<evidence type="ECO:0000313" key="2">
    <source>
        <dbReference type="EMBL" id="RSN75217.1"/>
    </source>
</evidence>
<evidence type="ECO:0000256" key="1">
    <source>
        <dbReference type="SAM" id="Phobius"/>
    </source>
</evidence>
<dbReference type="EMBL" id="RCOS01000077">
    <property type="protein sequence ID" value="RSN75217.1"/>
    <property type="molecule type" value="Genomic_DNA"/>
</dbReference>
<organism evidence="2 4">
    <name type="scientific">Candidatus Methanodesulfokora washburnensis</name>
    <dbReference type="NCBI Taxonomy" id="2478471"/>
    <lineage>
        <taxon>Archaea</taxon>
        <taxon>Thermoproteota</taxon>
        <taxon>Candidatus Korarchaeia</taxon>
        <taxon>Candidatus Korarchaeia incertae sedis</taxon>
        <taxon>Candidatus Methanodesulfokora</taxon>
    </lineage>
</organism>
<keyword evidence="1" id="KW-1133">Transmembrane helix</keyword>
<reference evidence="3 5" key="2">
    <citation type="journal article" date="2019" name="Nat. Microbiol.">
        <title>Wide diversity of methane and short-chain alkane metabolisms in uncultured archaea.</title>
        <authorList>
            <person name="Borrel G."/>
            <person name="Adam P.S."/>
            <person name="McKay L.J."/>
            <person name="Chen L.X."/>
            <person name="Sierra-Garcia I.N."/>
            <person name="Sieber C.M."/>
            <person name="Letourneur Q."/>
            <person name="Ghozlane A."/>
            <person name="Andersen G.L."/>
            <person name="Li W.J."/>
            <person name="Hallam S.J."/>
            <person name="Muyzer G."/>
            <person name="de Oliveira V.M."/>
            <person name="Inskeep W.P."/>
            <person name="Banfield J.F."/>
            <person name="Gribaldo S."/>
        </authorList>
    </citation>
    <scope>NUCLEOTIDE SEQUENCE [LARGE SCALE GENOMIC DNA]</scope>
    <source>
        <strain evidence="3">NM4</strain>
    </source>
</reference>
<name>A0A3R9QWN4_9CREN</name>
<feature type="transmembrane region" description="Helical" evidence="1">
    <location>
        <begin position="108"/>
        <end position="128"/>
    </location>
</feature>
<dbReference type="Proteomes" id="UP000316217">
    <property type="component" value="Unassembled WGS sequence"/>
</dbReference>
<dbReference type="Proteomes" id="UP000277582">
    <property type="component" value="Unassembled WGS sequence"/>
</dbReference>
<dbReference type="EMBL" id="RXII01000052">
    <property type="protein sequence ID" value="RZN62200.1"/>
    <property type="molecule type" value="Genomic_DNA"/>
</dbReference>
<keyword evidence="4" id="KW-1185">Reference proteome</keyword>
<proteinExistence type="predicted"/>
<accession>A0A3R9QWN4</accession>
<keyword evidence="1" id="KW-0812">Transmembrane</keyword>
<keyword evidence="1" id="KW-0472">Membrane</keyword>
<dbReference type="RefSeq" id="WP_125671265.1">
    <property type="nucleotide sequence ID" value="NZ_RCOS01000077.1"/>
</dbReference>
<sequence>MDKERKKLIDNVSYLIEALDAYRVGRNADPKVFEGKYEEIADDIRGVIDRGRKKVLMSSIDYMINLPLKDRSARTWSSVFLISRLLIRITFTLLLLSVLLYVISLGQIANYLLIAGVILFYVVSVLRWHSLNKLLDFYGKQTGRADSRRILLKEAAQDLINYLRQIKGERKVKLHLYNRDYDSIKVLRRPGWLRDYYLVEVV</sequence>
<feature type="transmembrane region" description="Helical" evidence="1">
    <location>
        <begin position="79"/>
        <end position="102"/>
    </location>
</feature>
<reference evidence="2 4" key="1">
    <citation type="submission" date="2018-10" db="EMBL/GenBank/DDBJ databases">
        <title>Co-occurring genomic capacity for anaerobic methane metabolism and dissimilatory sulfite reduction discovered in the Korarchaeota.</title>
        <authorList>
            <person name="Mckay L.J."/>
            <person name="Dlakic M."/>
            <person name="Fields M.W."/>
            <person name="Delmont T.O."/>
            <person name="Eren A.M."/>
            <person name="Jay Z.J."/>
            <person name="Klingelsmith K.B."/>
            <person name="Rusch D.B."/>
            <person name="Inskeep W.P."/>
        </authorList>
    </citation>
    <scope>NUCLEOTIDE SEQUENCE [LARGE SCALE GENOMIC DNA]</scope>
    <source>
        <strain evidence="2 4">MDKW</strain>
    </source>
</reference>
<dbReference type="OrthoDB" id="86127at2157"/>
<protein>
    <submittedName>
        <fullName evidence="2">Uncharacterized protein</fullName>
    </submittedName>
</protein>
<evidence type="ECO:0000313" key="5">
    <source>
        <dbReference type="Proteomes" id="UP000316217"/>
    </source>
</evidence>
<dbReference type="AlphaFoldDB" id="A0A3R9QWN4"/>
<gene>
    <name evidence="2" type="ORF">D6D85_06765</name>
    <name evidence="3" type="ORF">EF810_03345</name>
</gene>
<evidence type="ECO:0000313" key="3">
    <source>
        <dbReference type="EMBL" id="RZN62200.1"/>
    </source>
</evidence>